<dbReference type="Gene3D" id="1.20.1420.30">
    <property type="entry name" value="NCX, central ion-binding region"/>
    <property type="match status" value="1"/>
</dbReference>
<protein>
    <submittedName>
        <fullName evidence="11 12">Na_Ca_ex domain-containing protein</fullName>
    </submittedName>
</protein>
<keyword evidence="4" id="KW-0106">Calcium</keyword>
<feature type="transmembrane region" description="Helical" evidence="8">
    <location>
        <begin position="104"/>
        <end position="122"/>
    </location>
</feature>
<dbReference type="WBParaSite" id="maker-uti_cns_0045383-snap-gene-1.27-mRNA-1">
    <property type="protein sequence ID" value="maker-uti_cns_0045383-snap-gene-1.27-mRNA-1"/>
    <property type="gene ID" value="maker-uti_cns_0045383-snap-gene-1.27"/>
</dbReference>
<comment type="subcellular location">
    <subcellularLocation>
        <location evidence="1">Membrane</location>
        <topology evidence="1">Multi-pass membrane protein</topology>
    </subcellularLocation>
</comment>
<evidence type="ECO:0000256" key="1">
    <source>
        <dbReference type="ARBA" id="ARBA00004141"/>
    </source>
</evidence>
<evidence type="ECO:0000259" key="9">
    <source>
        <dbReference type="Pfam" id="PF01699"/>
    </source>
</evidence>
<keyword evidence="4" id="KW-0406">Ion transport</keyword>
<evidence type="ECO:0000256" key="5">
    <source>
        <dbReference type="ARBA" id="ARBA00022692"/>
    </source>
</evidence>
<dbReference type="GO" id="GO:0005262">
    <property type="term" value="F:calcium channel activity"/>
    <property type="evidence" value="ECO:0007669"/>
    <property type="project" value="TreeGrafter"/>
</dbReference>
<evidence type="ECO:0000256" key="6">
    <source>
        <dbReference type="ARBA" id="ARBA00022989"/>
    </source>
</evidence>
<evidence type="ECO:0000256" key="7">
    <source>
        <dbReference type="ARBA" id="ARBA00023136"/>
    </source>
</evidence>
<proteinExistence type="inferred from homology"/>
<dbReference type="InterPro" id="IPR004481">
    <property type="entry name" value="K/Na/Ca-exchanger"/>
</dbReference>
<keyword evidence="3" id="KW-0050">Antiport</keyword>
<keyword evidence="7 8" id="KW-0472">Membrane</keyword>
<evidence type="ECO:0000256" key="2">
    <source>
        <dbReference type="ARBA" id="ARBA00005364"/>
    </source>
</evidence>
<comment type="similarity">
    <text evidence="2">Belongs to the Ca(2+):cation antiporter (CaCA) (TC 2.A.19) family. SLC24A subfamily.</text>
</comment>
<reference evidence="11 12" key="1">
    <citation type="submission" date="2016-11" db="UniProtKB">
        <authorList>
            <consortium name="WormBaseParasite"/>
        </authorList>
    </citation>
    <scope>IDENTIFICATION</scope>
</reference>
<name>A0A1I8J0G1_9PLAT</name>
<dbReference type="InterPro" id="IPR004837">
    <property type="entry name" value="NaCa_Exmemb"/>
</dbReference>
<keyword evidence="10" id="KW-1185">Reference proteome</keyword>
<dbReference type="PANTHER" id="PTHR10846">
    <property type="entry name" value="SODIUM/POTASSIUM/CALCIUM EXCHANGER"/>
    <property type="match status" value="1"/>
</dbReference>
<dbReference type="InterPro" id="IPR044880">
    <property type="entry name" value="NCX_ion-bd_dom_sf"/>
</dbReference>
<dbReference type="GO" id="GO:0006874">
    <property type="term" value="P:intracellular calcium ion homeostasis"/>
    <property type="evidence" value="ECO:0007669"/>
    <property type="project" value="TreeGrafter"/>
</dbReference>
<evidence type="ECO:0000256" key="3">
    <source>
        <dbReference type="ARBA" id="ARBA00022449"/>
    </source>
</evidence>
<keyword evidence="5 8" id="KW-0812">Transmembrane</keyword>
<dbReference type="GO" id="GO:0008273">
    <property type="term" value="F:calcium, potassium:sodium antiporter activity"/>
    <property type="evidence" value="ECO:0007669"/>
    <property type="project" value="TreeGrafter"/>
</dbReference>
<evidence type="ECO:0000256" key="4">
    <source>
        <dbReference type="ARBA" id="ARBA00022568"/>
    </source>
</evidence>
<dbReference type="Pfam" id="PF01699">
    <property type="entry name" value="Na_Ca_ex"/>
    <property type="match status" value="1"/>
</dbReference>
<evidence type="ECO:0000256" key="8">
    <source>
        <dbReference type="SAM" id="Phobius"/>
    </source>
</evidence>
<feature type="transmembrane region" description="Helical" evidence="8">
    <location>
        <begin position="52"/>
        <end position="74"/>
    </location>
</feature>
<evidence type="ECO:0000313" key="10">
    <source>
        <dbReference type="Proteomes" id="UP000095280"/>
    </source>
</evidence>
<keyword evidence="4" id="KW-0109">Calcium transport</keyword>
<dbReference type="Proteomes" id="UP000095280">
    <property type="component" value="Unplaced"/>
</dbReference>
<dbReference type="WBParaSite" id="maker-uti_cns_0000037-snap-gene-0.21-mRNA-1">
    <property type="protein sequence ID" value="maker-uti_cns_0000037-snap-gene-0.21-mRNA-1"/>
    <property type="gene ID" value="maker-uti_cns_0000037-snap-gene-0.21"/>
</dbReference>
<evidence type="ECO:0000313" key="11">
    <source>
        <dbReference type="WBParaSite" id="maker-uti_cns_0000037-snap-gene-0.21-mRNA-1"/>
    </source>
</evidence>
<feature type="transmembrane region" description="Helical" evidence="8">
    <location>
        <begin position="129"/>
        <end position="146"/>
    </location>
</feature>
<keyword evidence="4" id="KW-0813">Transport</keyword>
<organism evidence="10 12">
    <name type="scientific">Macrostomum lignano</name>
    <dbReference type="NCBI Taxonomy" id="282301"/>
    <lineage>
        <taxon>Eukaryota</taxon>
        <taxon>Metazoa</taxon>
        <taxon>Spiralia</taxon>
        <taxon>Lophotrochozoa</taxon>
        <taxon>Platyhelminthes</taxon>
        <taxon>Rhabditophora</taxon>
        <taxon>Macrostomorpha</taxon>
        <taxon>Macrostomida</taxon>
        <taxon>Macrostomidae</taxon>
        <taxon>Macrostomum</taxon>
    </lineage>
</organism>
<feature type="domain" description="Sodium/calcium exchanger membrane region" evidence="9">
    <location>
        <begin position="1"/>
        <end position="146"/>
    </location>
</feature>
<evidence type="ECO:0000313" key="12">
    <source>
        <dbReference type="WBParaSite" id="maker-uti_cns_0045383-snap-gene-1.27-mRNA-1"/>
    </source>
</evidence>
<dbReference type="AlphaFoldDB" id="A0A1I8J0G1"/>
<accession>A0A1I8J0G1</accession>
<sequence>MVTIVARMGCLLGIDTFVMSLVVLAAGTSIPDLLSSIIVARDGFGDMAVSNAIGSNVFDIDLGLGLPFLIRAFINKGKPLDMFSDSERRTYCENHMKLIPHVKFGVILIALLALCMAVIAISRFRLGRLIGVSFFLMYLGFLVYAFCQEFLCNFDC</sequence>
<dbReference type="GO" id="GO:0005886">
    <property type="term" value="C:plasma membrane"/>
    <property type="evidence" value="ECO:0007669"/>
    <property type="project" value="TreeGrafter"/>
</dbReference>
<keyword evidence="6 8" id="KW-1133">Transmembrane helix</keyword>
<dbReference type="PANTHER" id="PTHR10846:SF8">
    <property type="entry name" value="INNER MEMBRANE PROTEIN YRBG"/>
    <property type="match status" value="1"/>
</dbReference>